<protein>
    <submittedName>
        <fullName evidence="1">Uncharacterized protein</fullName>
    </submittedName>
</protein>
<dbReference type="EMBL" id="CP036268">
    <property type="protein sequence ID" value="QDT39701.1"/>
    <property type="molecule type" value="Genomic_DNA"/>
</dbReference>
<sequence>MEWFENWFDNSARRDMEDEPIKFTQKIHRLLRARPFRSFRLYLSDGSEFEVRHPESALLTQGGLYIGRYADEQSEIPESDAFCSLLHMTRVEVDERANAG</sequence>
<proteinExistence type="predicted"/>
<organism evidence="1 2">
    <name type="scientific">Stratiformator vulcanicus</name>
    <dbReference type="NCBI Taxonomy" id="2527980"/>
    <lineage>
        <taxon>Bacteria</taxon>
        <taxon>Pseudomonadati</taxon>
        <taxon>Planctomycetota</taxon>
        <taxon>Planctomycetia</taxon>
        <taxon>Planctomycetales</taxon>
        <taxon>Planctomycetaceae</taxon>
        <taxon>Stratiformator</taxon>
    </lineage>
</organism>
<dbReference type="KEGG" id="svp:Pan189_41100"/>
<dbReference type="Proteomes" id="UP000317318">
    <property type="component" value="Chromosome"/>
</dbReference>
<keyword evidence="2" id="KW-1185">Reference proteome</keyword>
<reference evidence="1 2" key="1">
    <citation type="submission" date="2019-02" db="EMBL/GenBank/DDBJ databases">
        <title>Deep-cultivation of Planctomycetes and their phenomic and genomic characterization uncovers novel biology.</title>
        <authorList>
            <person name="Wiegand S."/>
            <person name="Jogler M."/>
            <person name="Boedeker C."/>
            <person name="Pinto D."/>
            <person name="Vollmers J."/>
            <person name="Rivas-Marin E."/>
            <person name="Kohn T."/>
            <person name="Peeters S.H."/>
            <person name="Heuer A."/>
            <person name="Rast P."/>
            <person name="Oberbeckmann S."/>
            <person name="Bunk B."/>
            <person name="Jeske O."/>
            <person name="Meyerdierks A."/>
            <person name="Storesund J.E."/>
            <person name="Kallscheuer N."/>
            <person name="Luecker S."/>
            <person name="Lage O.M."/>
            <person name="Pohl T."/>
            <person name="Merkel B.J."/>
            <person name="Hornburger P."/>
            <person name="Mueller R.-W."/>
            <person name="Bruemmer F."/>
            <person name="Labrenz M."/>
            <person name="Spormann A.M."/>
            <person name="Op den Camp H."/>
            <person name="Overmann J."/>
            <person name="Amann R."/>
            <person name="Jetten M.S.M."/>
            <person name="Mascher T."/>
            <person name="Medema M.H."/>
            <person name="Devos D.P."/>
            <person name="Kaster A.-K."/>
            <person name="Ovreas L."/>
            <person name="Rohde M."/>
            <person name="Galperin M.Y."/>
            <person name="Jogler C."/>
        </authorList>
    </citation>
    <scope>NUCLEOTIDE SEQUENCE [LARGE SCALE GENOMIC DNA]</scope>
    <source>
        <strain evidence="1 2">Pan189</strain>
    </source>
</reference>
<dbReference type="OrthoDB" id="291482at2"/>
<dbReference type="AlphaFoldDB" id="A0A517R7A6"/>
<accession>A0A517R7A6</accession>
<evidence type="ECO:0000313" key="1">
    <source>
        <dbReference type="EMBL" id="QDT39701.1"/>
    </source>
</evidence>
<name>A0A517R7A6_9PLAN</name>
<evidence type="ECO:0000313" key="2">
    <source>
        <dbReference type="Proteomes" id="UP000317318"/>
    </source>
</evidence>
<gene>
    <name evidence="1" type="ORF">Pan189_41100</name>
</gene>
<dbReference type="RefSeq" id="WP_145365824.1">
    <property type="nucleotide sequence ID" value="NZ_CP036268.1"/>
</dbReference>